<dbReference type="RefSeq" id="WP_008603623.1">
    <property type="nucleotide sequence ID" value="NZ_AMRV01000011.1"/>
</dbReference>
<evidence type="ECO:0000313" key="12">
    <source>
        <dbReference type="Proteomes" id="UP000011717"/>
    </source>
</evidence>
<sequence length="470" mass="54559">MNAPVHPAEFRTDDGSTPSERYRRLRDPSYEELSYLPSDGRKSIWARLRHTRRFLRDTLGLMQEKHQRFGRVWVNHNLMGPGVQLIGPEANEMVLMNRDKVFSSEQGWNPVLDMLFPRGLMLMDFEEHRTHRKALQVAFKPAPMQNYLTLLQEGIRRRIAAWPERLDLYPAMKQLTLDLAASSFLGIPWGPEADRINIAFVDMVQASVTPIRRPLPFTQMRRGVRGREYMMRFFGAEIPKRRGSDADDIFTQVVNARHEDGQPLSDQDVIDHMNFLMMAAHDTLTSSLSSTVYYLGTHPEWQRKVREESDALRADFGRDIPYTRLGDFELAEMAFKEAMRLRPPVPFIPRRALADFTYGNYRIPAGTHISINPMLVHRSAEIWERPDAYDPSRFTREAEKARHKHAYVPFGGGAHMCLGLHFAYMQAKTFLFELTGARMIAYPQGYEPEWQMVPMPKPRDNLPTHLFKRV</sequence>
<dbReference type="PRINTS" id="PR00385">
    <property type="entry name" value="P450"/>
</dbReference>
<gene>
    <name evidence="11" type="ORF">C725_2659</name>
</gene>
<dbReference type="GO" id="GO:0005506">
    <property type="term" value="F:iron ion binding"/>
    <property type="evidence" value="ECO:0007669"/>
    <property type="project" value="InterPro"/>
</dbReference>
<dbReference type="OrthoDB" id="9764248at2"/>
<dbReference type="EMBL" id="AMRV01000011">
    <property type="protein sequence ID" value="EMD82003.1"/>
    <property type="molecule type" value="Genomic_DNA"/>
</dbReference>
<feature type="region of interest" description="Disordered" evidence="10">
    <location>
        <begin position="1"/>
        <end position="22"/>
    </location>
</feature>
<dbReference type="InterPro" id="IPR017972">
    <property type="entry name" value="Cyt_P450_CS"/>
</dbReference>
<dbReference type="PATRIC" id="fig|1234595.3.peg.2660"/>
<evidence type="ECO:0000256" key="2">
    <source>
        <dbReference type="ARBA" id="ARBA00010617"/>
    </source>
</evidence>
<evidence type="ECO:0000256" key="1">
    <source>
        <dbReference type="ARBA" id="ARBA00001971"/>
    </source>
</evidence>
<accession>M2U2F7</accession>
<feature type="compositionally biased region" description="Basic and acidic residues" evidence="10">
    <location>
        <begin position="8"/>
        <end position="22"/>
    </location>
</feature>
<reference evidence="11 12" key="1">
    <citation type="journal article" date="2013" name="Genome Announc.">
        <title>Draft Genome Sequence of Strain JLT2015T, Belonging to the Family Sphingomonadaceae of the Alphaproteobacteria.</title>
        <authorList>
            <person name="Tang K."/>
            <person name="Liu K."/>
            <person name="Li S."/>
            <person name="Jiao N."/>
        </authorList>
    </citation>
    <scope>NUCLEOTIDE SEQUENCE [LARGE SCALE GENOMIC DNA]</scope>
    <source>
        <strain evidence="11 12">JLT2015</strain>
    </source>
</reference>
<dbReference type="PRINTS" id="PR00465">
    <property type="entry name" value="EP450IV"/>
</dbReference>
<feature type="binding site" description="axial binding residue" evidence="8">
    <location>
        <position position="417"/>
    </location>
    <ligand>
        <name>heme</name>
        <dbReference type="ChEBI" id="CHEBI:30413"/>
    </ligand>
    <ligandPart>
        <name>Fe</name>
        <dbReference type="ChEBI" id="CHEBI:18248"/>
    </ligandPart>
</feature>
<dbReference type="SUPFAM" id="SSF48264">
    <property type="entry name" value="Cytochrome P450"/>
    <property type="match status" value="1"/>
</dbReference>
<dbReference type="PANTHER" id="PTHR24286">
    <property type="entry name" value="CYTOCHROME P450 26"/>
    <property type="match status" value="1"/>
</dbReference>
<comment type="caution">
    <text evidence="11">The sequence shown here is derived from an EMBL/GenBank/DDBJ whole genome shotgun (WGS) entry which is preliminary data.</text>
</comment>
<keyword evidence="12" id="KW-1185">Reference proteome</keyword>
<comment type="similarity">
    <text evidence="2 9">Belongs to the cytochrome P450 family.</text>
</comment>
<dbReference type="GO" id="GO:0016125">
    <property type="term" value="P:sterol metabolic process"/>
    <property type="evidence" value="ECO:0007669"/>
    <property type="project" value="TreeGrafter"/>
</dbReference>
<evidence type="ECO:0000256" key="3">
    <source>
        <dbReference type="ARBA" id="ARBA00022617"/>
    </source>
</evidence>
<dbReference type="Gene3D" id="1.10.630.10">
    <property type="entry name" value="Cytochrome P450"/>
    <property type="match status" value="1"/>
</dbReference>
<dbReference type="GO" id="GO:0016705">
    <property type="term" value="F:oxidoreductase activity, acting on paired donors, with incorporation or reduction of molecular oxygen"/>
    <property type="evidence" value="ECO:0007669"/>
    <property type="project" value="InterPro"/>
</dbReference>
<evidence type="ECO:0000256" key="6">
    <source>
        <dbReference type="ARBA" id="ARBA00023004"/>
    </source>
</evidence>
<comment type="cofactor">
    <cofactor evidence="1 8">
        <name>heme</name>
        <dbReference type="ChEBI" id="CHEBI:30413"/>
    </cofactor>
</comment>
<evidence type="ECO:0000256" key="7">
    <source>
        <dbReference type="ARBA" id="ARBA00023033"/>
    </source>
</evidence>
<keyword evidence="4 8" id="KW-0479">Metal-binding</keyword>
<dbReference type="AlphaFoldDB" id="M2U2F7"/>
<protein>
    <submittedName>
        <fullName evidence="11">Cytochrome P450</fullName>
    </submittedName>
</protein>
<evidence type="ECO:0000256" key="5">
    <source>
        <dbReference type="ARBA" id="ARBA00023002"/>
    </source>
</evidence>
<dbReference type="InterPro" id="IPR001128">
    <property type="entry name" value="Cyt_P450"/>
</dbReference>
<evidence type="ECO:0000256" key="8">
    <source>
        <dbReference type="PIRSR" id="PIRSR602403-1"/>
    </source>
</evidence>
<evidence type="ECO:0000256" key="10">
    <source>
        <dbReference type="SAM" id="MobiDB-lite"/>
    </source>
</evidence>
<keyword evidence="3 8" id="KW-0349">Heme</keyword>
<dbReference type="GO" id="GO:0004497">
    <property type="term" value="F:monooxygenase activity"/>
    <property type="evidence" value="ECO:0007669"/>
    <property type="project" value="UniProtKB-KW"/>
</dbReference>
<dbReference type="InterPro" id="IPR036396">
    <property type="entry name" value="Cyt_P450_sf"/>
</dbReference>
<name>M2U2F7_9SPHN</name>
<dbReference type="GO" id="GO:0020037">
    <property type="term" value="F:heme binding"/>
    <property type="evidence" value="ECO:0007669"/>
    <property type="project" value="InterPro"/>
</dbReference>
<dbReference type="Pfam" id="PF00067">
    <property type="entry name" value="p450"/>
    <property type="match status" value="1"/>
</dbReference>
<keyword evidence="7 9" id="KW-0503">Monooxygenase</keyword>
<proteinExistence type="inferred from homology"/>
<keyword evidence="5 9" id="KW-0560">Oxidoreductase</keyword>
<evidence type="ECO:0000313" key="11">
    <source>
        <dbReference type="EMBL" id="EMD82003.1"/>
    </source>
</evidence>
<dbReference type="InterPro" id="IPR002403">
    <property type="entry name" value="Cyt_P450_E_grp-IV"/>
</dbReference>
<keyword evidence="6 8" id="KW-0408">Iron</keyword>
<dbReference type="Proteomes" id="UP000011717">
    <property type="component" value="Unassembled WGS sequence"/>
</dbReference>
<dbReference type="PANTHER" id="PTHR24286:SF24">
    <property type="entry name" value="LANOSTEROL 14-ALPHA DEMETHYLASE"/>
    <property type="match status" value="1"/>
</dbReference>
<dbReference type="PROSITE" id="PS00086">
    <property type="entry name" value="CYTOCHROME_P450"/>
    <property type="match status" value="1"/>
</dbReference>
<evidence type="ECO:0000256" key="4">
    <source>
        <dbReference type="ARBA" id="ARBA00022723"/>
    </source>
</evidence>
<evidence type="ECO:0000256" key="9">
    <source>
        <dbReference type="RuleBase" id="RU000461"/>
    </source>
</evidence>
<organism evidence="11 12">
    <name type="scientific">Pacificimonas flava</name>
    <dbReference type="NCBI Taxonomy" id="1234595"/>
    <lineage>
        <taxon>Bacteria</taxon>
        <taxon>Pseudomonadati</taxon>
        <taxon>Pseudomonadota</taxon>
        <taxon>Alphaproteobacteria</taxon>
        <taxon>Sphingomonadales</taxon>
        <taxon>Sphingosinicellaceae</taxon>
        <taxon>Pacificimonas</taxon>
    </lineage>
</organism>